<organism evidence="1">
    <name type="scientific">Rhizophora mucronata</name>
    <name type="common">Asiatic mangrove</name>
    <dbReference type="NCBI Taxonomy" id="61149"/>
    <lineage>
        <taxon>Eukaryota</taxon>
        <taxon>Viridiplantae</taxon>
        <taxon>Streptophyta</taxon>
        <taxon>Embryophyta</taxon>
        <taxon>Tracheophyta</taxon>
        <taxon>Spermatophyta</taxon>
        <taxon>Magnoliopsida</taxon>
        <taxon>eudicotyledons</taxon>
        <taxon>Gunneridae</taxon>
        <taxon>Pentapetalae</taxon>
        <taxon>rosids</taxon>
        <taxon>fabids</taxon>
        <taxon>Malpighiales</taxon>
        <taxon>Rhizophoraceae</taxon>
        <taxon>Rhizophora</taxon>
    </lineage>
</organism>
<evidence type="ECO:0000313" key="1">
    <source>
        <dbReference type="EMBL" id="MBX49935.1"/>
    </source>
</evidence>
<dbReference type="EMBL" id="GGEC01069451">
    <property type="protein sequence ID" value="MBX49935.1"/>
    <property type="molecule type" value="Transcribed_RNA"/>
</dbReference>
<name>A0A2P2P5A4_RHIMU</name>
<reference evidence="1" key="1">
    <citation type="submission" date="2018-02" db="EMBL/GenBank/DDBJ databases">
        <title>Rhizophora mucronata_Transcriptome.</title>
        <authorList>
            <person name="Meera S.P."/>
            <person name="Sreeshan A."/>
            <person name="Augustine A."/>
        </authorList>
    </citation>
    <scope>NUCLEOTIDE SEQUENCE</scope>
    <source>
        <tissue evidence="1">Leaf</tissue>
    </source>
</reference>
<proteinExistence type="predicted"/>
<sequence length="27" mass="3196">MMSCWQAPLSTALTRRRCLWSLLMVLQ</sequence>
<dbReference type="AlphaFoldDB" id="A0A2P2P5A4"/>
<accession>A0A2P2P5A4</accession>
<protein>
    <submittedName>
        <fullName evidence="1">Uncharacterized protein</fullName>
    </submittedName>
</protein>